<dbReference type="Proteomes" id="UP000581135">
    <property type="component" value="Unassembled WGS sequence"/>
</dbReference>
<reference evidence="3 4" key="1">
    <citation type="submission" date="2020-08" db="EMBL/GenBank/DDBJ databases">
        <title>Genomic Encyclopedia of Type Strains, Phase III (KMG-III): the genomes of soil and plant-associated and newly described type strains.</title>
        <authorList>
            <person name="Whitman W."/>
        </authorList>
    </citation>
    <scope>NUCLEOTIDE SEQUENCE [LARGE SCALE GENOMIC DNA]</scope>
    <source>
        <strain evidence="3 4">CECT 8803</strain>
    </source>
</reference>
<keyword evidence="4" id="KW-1185">Reference proteome</keyword>
<dbReference type="Pfam" id="PF02541">
    <property type="entry name" value="Ppx-GppA"/>
    <property type="match status" value="1"/>
</dbReference>
<dbReference type="Gene3D" id="3.30.420.150">
    <property type="entry name" value="Exopolyphosphatase. Domain 2"/>
    <property type="match status" value="1"/>
</dbReference>
<dbReference type="GO" id="GO:0004309">
    <property type="term" value="F:exopolyphosphatase activity"/>
    <property type="evidence" value="ECO:0007669"/>
    <property type="project" value="UniProtKB-EC"/>
</dbReference>
<dbReference type="Gene3D" id="3.30.420.40">
    <property type="match status" value="1"/>
</dbReference>
<dbReference type="EC" id="3.6.1.11" evidence="3"/>
<accession>A0A839STE9</accession>
<name>A0A839STE9_9PROT</name>
<evidence type="ECO:0000313" key="4">
    <source>
        <dbReference type="Proteomes" id="UP000581135"/>
    </source>
</evidence>
<proteinExistence type="predicted"/>
<gene>
    <name evidence="3" type="ORF">FHR98_001313</name>
</gene>
<dbReference type="PANTHER" id="PTHR30005">
    <property type="entry name" value="EXOPOLYPHOSPHATASE"/>
    <property type="match status" value="1"/>
</dbReference>
<dbReference type="Gene3D" id="1.10.3210.10">
    <property type="entry name" value="Hypothetical protein af1432"/>
    <property type="match status" value="1"/>
</dbReference>
<dbReference type="GO" id="GO:0008894">
    <property type="term" value="F:guanosine-5'-triphosphate,3'-diphosphate diphosphatase activity"/>
    <property type="evidence" value="ECO:0007669"/>
    <property type="project" value="UniProtKB-EC"/>
</dbReference>
<feature type="domain" description="Exopolyphosphatase C-terminal" evidence="2">
    <location>
        <begin position="322"/>
        <end position="487"/>
    </location>
</feature>
<dbReference type="CDD" id="cd24052">
    <property type="entry name" value="ASKHA_NBD_HpPPX-GppA-like"/>
    <property type="match status" value="1"/>
</dbReference>
<dbReference type="EMBL" id="JACHXA010000003">
    <property type="protein sequence ID" value="MBB3065034.1"/>
    <property type="molecule type" value="Genomic_DNA"/>
</dbReference>
<dbReference type="PANTHER" id="PTHR30005:SF0">
    <property type="entry name" value="RETROGRADE REGULATION PROTEIN 2"/>
    <property type="match status" value="1"/>
</dbReference>
<dbReference type="InterPro" id="IPR043129">
    <property type="entry name" value="ATPase_NBD"/>
</dbReference>
<comment type="caution">
    <text evidence="3">The sequence shown here is derived from an EMBL/GenBank/DDBJ whole genome shotgun (WGS) entry which is preliminary data.</text>
</comment>
<dbReference type="RefSeq" id="WP_183415846.1">
    <property type="nucleotide sequence ID" value="NZ_JACHXA010000003.1"/>
</dbReference>
<protein>
    <submittedName>
        <fullName evidence="3">Exopolyphosphatase/guanosine-5'-triphosphate, 3'-diphosphate pyrophosphatase</fullName>
        <ecNumber evidence="3">3.6.1.11</ecNumber>
        <ecNumber evidence="3">3.6.1.40</ecNumber>
    </submittedName>
</protein>
<dbReference type="AlphaFoldDB" id="A0A839STE9"/>
<evidence type="ECO:0000259" key="1">
    <source>
        <dbReference type="Pfam" id="PF02541"/>
    </source>
</evidence>
<evidence type="ECO:0000259" key="2">
    <source>
        <dbReference type="Pfam" id="PF21697"/>
    </source>
</evidence>
<dbReference type="InterPro" id="IPR048951">
    <property type="entry name" value="Ppx_C"/>
</dbReference>
<keyword evidence="3" id="KW-0378">Hydrolase</keyword>
<dbReference type="EC" id="3.6.1.40" evidence="3"/>
<organism evidence="3 4">
    <name type="scientific">Limibacillus halophilus</name>
    <dbReference type="NCBI Taxonomy" id="1579333"/>
    <lineage>
        <taxon>Bacteria</taxon>
        <taxon>Pseudomonadati</taxon>
        <taxon>Pseudomonadota</taxon>
        <taxon>Alphaproteobacteria</taxon>
        <taxon>Rhodospirillales</taxon>
        <taxon>Rhodovibrionaceae</taxon>
        <taxon>Limibacillus</taxon>
    </lineage>
</organism>
<feature type="domain" description="Ppx/GppA phosphatase N-terminal" evidence="1">
    <location>
        <begin position="32"/>
        <end position="306"/>
    </location>
</feature>
<dbReference type="InterPro" id="IPR003695">
    <property type="entry name" value="Ppx_GppA_N"/>
</dbReference>
<evidence type="ECO:0000313" key="3">
    <source>
        <dbReference type="EMBL" id="MBB3065034.1"/>
    </source>
</evidence>
<dbReference type="SUPFAM" id="SSF53067">
    <property type="entry name" value="Actin-like ATPase domain"/>
    <property type="match status" value="2"/>
</dbReference>
<dbReference type="SUPFAM" id="SSF109604">
    <property type="entry name" value="HD-domain/PDEase-like"/>
    <property type="match status" value="1"/>
</dbReference>
<sequence>METAGRDALPNGKREAVIDIGSNSVRLAVFERFQRSLTPLFNEKVLCGLARGMDRENKLSAEAVAMALANLQRFTRLCQVMGVDDVELLATAAVRDASNGKQFASDVEALTGYPVRILSGEEEARYAAYGVAAGIPDADGIVGDLGGGSLELIKLNHGQLGESVTLPLGLLRMPCDSSTERQAVVDKIDAAIAQVGWLGDQLGSNFYAVGGAWRSLARVDIEQNEYPLHVIHGYTRAYRDIEDMLKVIARLGSRSLAAFGSVSKRRLETMPMAALIMSRVLAVVQPENVVFCGYGLREGSRYAKLSDEARALDPLEEMAAELARREGRFGDLGEPLIAWTAPLFDAAHKRWERLRRAACYLSDVAWREHPDYRAEQSLLRLLRQPFEGADHYDRGFLGMASYIRYGGPLGSAAIVPLFELIDQEATREATILGAALRLGYTLSGGTREVLSQSRLELDGRQVNLIFEKDAWVPGGDVVERRLAAVRKAVAARYS</sequence>
<dbReference type="Pfam" id="PF21697">
    <property type="entry name" value="Ppx_C"/>
    <property type="match status" value="1"/>
</dbReference>
<dbReference type="InterPro" id="IPR050273">
    <property type="entry name" value="GppA/Ppx_hydrolase"/>
</dbReference>